<keyword evidence="3" id="KW-0804">Transcription</keyword>
<evidence type="ECO:0000313" key="7">
    <source>
        <dbReference type="Proteomes" id="UP001415857"/>
    </source>
</evidence>
<reference evidence="6 7" key="1">
    <citation type="journal article" date="2024" name="Plant J.">
        <title>Genome sequences and population genomics reveal climatic adaptation and genomic divergence between two closely related sweetgum species.</title>
        <authorList>
            <person name="Xu W.Q."/>
            <person name="Ren C.Q."/>
            <person name="Zhang X.Y."/>
            <person name="Comes H.P."/>
            <person name="Liu X.H."/>
            <person name="Li Y.G."/>
            <person name="Kettle C.J."/>
            <person name="Jalonen R."/>
            <person name="Gaisberger H."/>
            <person name="Ma Y.Z."/>
            <person name="Qiu Y.X."/>
        </authorList>
    </citation>
    <scope>NUCLEOTIDE SEQUENCE [LARGE SCALE GENOMIC DNA]</scope>
    <source>
        <strain evidence="6">Hangzhou</strain>
    </source>
</reference>
<keyword evidence="1" id="KW-0805">Transcription regulation</keyword>
<dbReference type="PROSITE" id="PS51005">
    <property type="entry name" value="NAC"/>
    <property type="match status" value="1"/>
</dbReference>
<protein>
    <recommendedName>
        <fullName evidence="5">NAC domain-containing protein</fullName>
    </recommendedName>
</protein>
<dbReference type="Proteomes" id="UP001415857">
    <property type="component" value="Unassembled WGS sequence"/>
</dbReference>
<keyword evidence="7" id="KW-1185">Reference proteome</keyword>
<name>A0AAP0X3N2_LIQFO</name>
<dbReference type="Gene3D" id="2.170.150.80">
    <property type="entry name" value="NAC domain"/>
    <property type="match status" value="1"/>
</dbReference>
<dbReference type="InterPro" id="IPR036093">
    <property type="entry name" value="NAC_dom_sf"/>
</dbReference>
<evidence type="ECO:0000259" key="5">
    <source>
        <dbReference type="PROSITE" id="PS51005"/>
    </source>
</evidence>
<sequence length="175" mass="20913">MVLHRSVDDDRCNINSEYFNSIPPGYRFCPRDDELIVHYLKKKVMNEALPLNNIMEVNLYMHNPEKLAQKFRLFWGKEWYFFTPRDRKYRNGSRPNRAAGDEYWKATGADKEIKVDAVVVGLRKALVFYIGRPPRGIETNWIMHEYRLNDPPRSKRSANDMKLDDWVLCRIQQSW</sequence>
<proteinExistence type="predicted"/>
<feature type="domain" description="NAC" evidence="5">
    <location>
        <begin position="22"/>
        <end position="174"/>
    </location>
</feature>
<keyword evidence="2" id="KW-0238">DNA-binding</keyword>
<dbReference type="AlphaFoldDB" id="A0AAP0X3N2"/>
<dbReference type="SUPFAM" id="SSF101941">
    <property type="entry name" value="NAC domain"/>
    <property type="match status" value="1"/>
</dbReference>
<keyword evidence="4" id="KW-0539">Nucleus</keyword>
<dbReference type="EMBL" id="JBBPBK010000003">
    <property type="protein sequence ID" value="KAK9288881.1"/>
    <property type="molecule type" value="Genomic_DNA"/>
</dbReference>
<gene>
    <name evidence="6" type="ORF">L1049_017348</name>
</gene>
<dbReference type="GO" id="GO:0003677">
    <property type="term" value="F:DNA binding"/>
    <property type="evidence" value="ECO:0007669"/>
    <property type="project" value="UniProtKB-KW"/>
</dbReference>
<dbReference type="GO" id="GO:0006355">
    <property type="term" value="P:regulation of DNA-templated transcription"/>
    <property type="evidence" value="ECO:0007669"/>
    <property type="project" value="InterPro"/>
</dbReference>
<evidence type="ECO:0000313" key="6">
    <source>
        <dbReference type="EMBL" id="KAK9288881.1"/>
    </source>
</evidence>
<evidence type="ECO:0000256" key="4">
    <source>
        <dbReference type="ARBA" id="ARBA00023242"/>
    </source>
</evidence>
<accession>A0AAP0X3N2</accession>
<organism evidence="6 7">
    <name type="scientific">Liquidambar formosana</name>
    <name type="common">Formosan gum</name>
    <dbReference type="NCBI Taxonomy" id="63359"/>
    <lineage>
        <taxon>Eukaryota</taxon>
        <taxon>Viridiplantae</taxon>
        <taxon>Streptophyta</taxon>
        <taxon>Embryophyta</taxon>
        <taxon>Tracheophyta</taxon>
        <taxon>Spermatophyta</taxon>
        <taxon>Magnoliopsida</taxon>
        <taxon>eudicotyledons</taxon>
        <taxon>Gunneridae</taxon>
        <taxon>Pentapetalae</taxon>
        <taxon>Saxifragales</taxon>
        <taxon>Altingiaceae</taxon>
        <taxon>Liquidambar</taxon>
    </lineage>
</organism>
<evidence type="ECO:0000256" key="2">
    <source>
        <dbReference type="ARBA" id="ARBA00023125"/>
    </source>
</evidence>
<dbReference type="PANTHER" id="PTHR31719:SF179">
    <property type="entry name" value="OS08G0148400 PROTEIN"/>
    <property type="match status" value="1"/>
</dbReference>
<dbReference type="InterPro" id="IPR003441">
    <property type="entry name" value="NAC-dom"/>
</dbReference>
<comment type="caution">
    <text evidence="6">The sequence shown here is derived from an EMBL/GenBank/DDBJ whole genome shotgun (WGS) entry which is preliminary data.</text>
</comment>
<evidence type="ECO:0000256" key="1">
    <source>
        <dbReference type="ARBA" id="ARBA00023015"/>
    </source>
</evidence>
<dbReference type="Pfam" id="PF02365">
    <property type="entry name" value="NAM"/>
    <property type="match status" value="1"/>
</dbReference>
<evidence type="ECO:0000256" key="3">
    <source>
        <dbReference type="ARBA" id="ARBA00023163"/>
    </source>
</evidence>
<dbReference type="PANTHER" id="PTHR31719">
    <property type="entry name" value="NAC TRANSCRIPTION FACTOR 56"/>
    <property type="match status" value="1"/>
</dbReference>